<accession>A0ABQ6C9F4</accession>
<evidence type="ECO:0000256" key="3">
    <source>
        <dbReference type="ARBA" id="ARBA00022505"/>
    </source>
</evidence>
<gene>
    <name evidence="7" type="primary">modE</name>
    <name evidence="7" type="ORF">GCM10007935_23490</name>
</gene>
<keyword evidence="8" id="KW-1185">Reference proteome</keyword>
<reference evidence="8" key="1">
    <citation type="journal article" date="2019" name="Int. J. Syst. Evol. Microbiol.">
        <title>The Global Catalogue of Microorganisms (GCM) 10K type strain sequencing project: providing services to taxonomists for standard genome sequencing and annotation.</title>
        <authorList>
            <consortium name="The Broad Institute Genomics Platform"/>
            <consortium name="The Broad Institute Genome Sequencing Center for Infectious Disease"/>
            <person name="Wu L."/>
            <person name="Ma J."/>
        </authorList>
    </citation>
    <scope>NUCLEOTIDE SEQUENCE [LARGE SCALE GENOMIC DNA]</scope>
    <source>
        <strain evidence="8">NBRC 109341</strain>
    </source>
</reference>
<sequence length="269" mass="27487">MSSLPIDSLGQALGHAISDKRLEVLRRIGETGSISQAARDAGISYKAAWQALDTLTNLSGQPLVERTVGGQGGGGARLTPEGEQLLVLADAMAEARQSVLQRFGALPLGGQVAADTPLPTLGGLGLRTSMRNQLACTVVVCEQASAEDPMVAVRLRTRGGAELVSVITWDSADLLALSAGTPVLVLCKATAVTISAGQAPALGVPRQPGTCLEGRVERIAAGARHDEVVLALEGGDHWVGFAAHPCALQPGDSAVAFMAAAALVIAHPS</sequence>
<keyword evidence="4" id="KW-0677">Repeat</keyword>
<comment type="similarity">
    <text evidence="1 5">Belongs to the ModE family.</text>
</comment>
<dbReference type="PANTHER" id="PTHR30432:SF1">
    <property type="entry name" value="DNA-BINDING TRANSCRIPTIONAL DUAL REGULATOR MODE"/>
    <property type="match status" value="1"/>
</dbReference>
<dbReference type="RefSeq" id="WP_234262723.1">
    <property type="nucleotide sequence ID" value="NZ_BSPB01000017.1"/>
</dbReference>
<dbReference type="Pfam" id="PF00126">
    <property type="entry name" value="HTH_1"/>
    <property type="match status" value="1"/>
</dbReference>
<comment type="caution">
    <text evidence="7">The sequence shown here is derived from an EMBL/GenBank/DDBJ whole genome shotgun (WGS) entry which is preliminary data.</text>
</comment>
<dbReference type="InterPro" id="IPR004606">
    <property type="entry name" value="Mop_domain"/>
</dbReference>
<evidence type="ECO:0000259" key="6">
    <source>
        <dbReference type="PROSITE" id="PS51866"/>
    </source>
</evidence>
<evidence type="ECO:0000256" key="1">
    <source>
        <dbReference type="ARBA" id="ARBA00008110"/>
    </source>
</evidence>
<keyword evidence="3 5" id="KW-0500">Molybdenum</keyword>
<dbReference type="SUPFAM" id="SSF50331">
    <property type="entry name" value="MOP-like"/>
    <property type="match status" value="1"/>
</dbReference>
<proteinExistence type="inferred from homology"/>
<evidence type="ECO:0000256" key="2">
    <source>
        <dbReference type="ARBA" id="ARBA00022448"/>
    </source>
</evidence>
<dbReference type="Gene3D" id="1.10.10.10">
    <property type="entry name" value="Winged helix-like DNA-binding domain superfamily/Winged helix DNA-binding domain"/>
    <property type="match status" value="1"/>
</dbReference>
<dbReference type="PANTHER" id="PTHR30432">
    <property type="entry name" value="TRANSCRIPTIONAL REGULATOR MODE"/>
    <property type="match status" value="1"/>
</dbReference>
<keyword evidence="2 5" id="KW-0813">Transport</keyword>
<dbReference type="InterPro" id="IPR008995">
    <property type="entry name" value="Mo/tungstate-bd_C_term_dom"/>
</dbReference>
<evidence type="ECO:0000256" key="4">
    <source>
        <dbReference type="ARBA" id="ARBA00022737"/>
    </source>
</evidence>
<dbReference type="EMBL" id="BSPB01000017">
    <property type="protein sequence ID" value="GLS14916.1"/>
    <property type="molecule type" value="Genomic_DNA"/>
</dbReference>
<dbReference type="Pfam" id="PF03459">
    <property type="entry name" value="TOBE"/>
    <property type="match status" value="1"/>
</dbReference>
<dbReference type="InterPro" id="IPR000847">
    <property type="entry name" value="LysR_HTH_N"/>
</dbReference>
<dbReference type="PROSITE" id="PS51866">
    <property type="entry name" value="MOP"/>
    <property type="match status" value="1"/>
</dbReference>
<protein>
    <submittedName>
        <fullName evidence="7">ModE family transcriptional regulator</fullName>
    </submittedName>
</protein>
<dbReference type="Proteomes" id="UP001156903">
    <property type="component" value="Unassembled WGS sequence"/>
</dbReference>
<dbReference type="InterPro" id="IPR051815">
    <property type="entry name" value="Molybdate_resp_trans_reg"/>
</dbReference>
<organism evidence="7 8">
    <name type="scientific">Hydrogenophaga electricum</name>
    <dbReference type="NCBI Taxonomy" id="1230953"/>
    <lineage>
        <taxon>Bacteria</taxon>
        <taxon>Pseudomonadati</taxon>
        <taxon>Pseudomonadota</taxon>
        <taxon>Betaproteobacteria</taxon>
        <taxon>Burkholderiales</taxon>
        <taxon>Comamonadaceae</taxon>
        <taxon>Hydrogenophaga</taxon>
    </lineage>
</organism>
<evidence type="ECO:0000313" key="8">
    <source>
        <dbReference type="Proteomes" id="UP001156903"/>
    </source>
</evidence>
<name>A0ABQ6C9F4_9BURK</name>
<dbReference type="InterPro" id="IPR036388">
    <property type="entry name" value="WH-like_DNA-bd_sf"/>
</dbReference>
<feature type="domain" description="Mop" evidence="6">
    <location>
        <begin position="127"/>
        <end position="196"/>
    </location>
</feature>
<evidence type="ECO:0000256" key="5">
    <source>
        <dbReference type="PIRNR" id="PIRNR005763"/>
    </source>
</evidence>
<evidence type="ECO:0000313" key="7">
    <source>
        <dbReference type="EMBL" id="GLS14916.1"/>
    </source>
</evidence>
<dbReference type="InterPro" id="IPR016462">
    <property type="entry name" value="ModE"/>
</dbReference>
<dbReference type="InterPro" id="IPR036390">
    <property type="entry name" value="WH_DNA-bd_sf"/>
</dbReference>
<dbReference type="PIRSF" id="PIRSF005763">
    <property type="entry name" value="Txn_reg_ModE"/>
    <property type="match status" value="1"/>
</dbReference>
<dbReference type="SUPFAM" id="SSF46785">
    <property type="entry name" value="Winged helix' DNA-binding domain"/>
    <property type="match status" value="1"/>
</dbReference>
<dbReference type="InterPro" id="IPR005116">
    <property type="entry name" value="Transp-assoc_OB_typ1"/>
</dbReference>
<dbReference type="Gene3D" id="2.40.50.100">
    <property type="match status" value="2"/>
</dbReference>